<feature type="transmembrane region" description="Helical" evidence="1">
    <location>
        <begin position="182"/>
        <end position="199"/>
    </location>
</feature>
<proteinExistence type="predicted"/>
<feature type="transmembrane region" description="Helical" evidence="1">
    <location>
        <begin position="143"/>
        <end position="162"/>
    </location>
</feature>
<sequence length="1386" mass="161707">MTESRSSVSSESLSTELVAKLFNALPDEKPDELSEFEFCLFRLFAKLSSFPQNHSLFTFIFFAFSWIQVFACLCLIGISFNLQSGNPDFATKVFYFVLHLHPYGTQLTSVYFFVINVLCLFCIILFFCLLYQMHKRAYIPSKYQNILTIFVVDIPRILIFPLTMNASELIFDLISEEVDYNYIQAALMSIYFIIFLYSVTVCSNTMYSSIFYCSAFFVSTASSIFFHCMNIFLLFTFTVTHSILDEKDANYLMSAGLILFGFTLVGLCISNFFMTFEYIVFLFAHSIIQITSGIISIFEIEGNITNYSRVYLIIFYLYICFYIIISVVLTILRKSLKKSFLKIAETEHFKKLGRITNLMLLNYLYFGIQESHECIYNNSFLDYALKARPRPTSIMFRIYHILGLLQNPPSKFDELRRQVQQNRQINQRQRYMLFEIERLIALRTRTQVPPEMEAKMSEFEARLAQYQQLRATFMTEIAHSNEISFMYLNALSIMKNDMLTNYACSLIERYPNSPDVIRLYAQYLSIVCQNQVACSRWTTIADDIQKNFISYADFTHVNVLLRHPKIRIAMMKHESQPTSIQLIKPRAPSILFFPAFNGHKNYSPEASRPNNQFSDKVSYADIFLIIFLVLFGIYILTFSITLFVICKIEDDDVIETVTFEYCAAKYFHSFAQVMYYPLVDIYNGTTATINTTRVDLRIRNIYNAAWSYFNYNYTKCYEKSKYFKKSFEWVKDDSFKIPSYDVSKSIMAQFEWIMSRYTNLLQQIFPIFSPYNQNAVEITVFLKTLSGSYELYMPLIGRFYESFNDFSDELSHKVFLKYVYTFIPSIILGIVIIIIPPFVYRDIRKLTKYFPKPEINRQSEHRILRLYLRRDFAPFWHIYLGIILSVILILVIELIAVIVLKISSETSRDSTVEKVGFMMADSQVFLSASTALNDILLTQIHRFNFEANINDTIEEINRCIDYLANGSANLIRNPPLQVMFLLIVQMTYQVKPTEMSFNQHETQIYESIFLNQLIPLMIERCNEYFNDIKHETTLELIRNKDLIIIFFLICVIIYIYLCFCVIKLHQTTKMLIELLSGLSLSSLNLAKAENIKRNNILDFVERPCALVDKSTRVIAINHLWLAYFNETFDDVVGRTIGELSSTMPFNSYEVGDNKLIVMSEIKEEADAKVELKNTKRDMRLIKSVSIPKRFLDVTEGTMEVGFLVVAKITLIPSAKDNISPEVWASDVTQMEQWLIEKCQVWSNGDYDILYESFREITIMFGVNEKNFPNLLVLSALNISMDLLRWAIEWEWSSGPMNACITISCGQPNKFIFTHNQYTSMESYGPPFEKQMRLRESMELNSIVVCDETAFRIKSLMFGFELEECGAGAYIFMIPNIYRPEMYPDNY</sequence>
<gene>
    <name evidence="2" type="ORF">M9Y10_028294</name>
</gene>
<evidence type="ECO:0008006" key="4">
    <source>
        <dbReference type="Google" id="ProtNLM"/>
    </source>
</evidence>
<feature type="transmembrane region" description="Helical" evidence="1">
    <location>
        <begin position="1042"/>
        <end position="1064"/>
    </location>
</feature>
<feature type="transmembrane region" description="Helical" evidence="1">
    <location>
        <begin position="56"/>
        <end position="80"/>
    </location>
</feature>
<comment type="caution">
    <text evidence="2">The sequence shown here is derived from an EMBL/GenBank/DDBJ whole genome shotgun (WGS) entry which is preliminary data.</text>
</comment>
<keyword evidence="1" id="KW-0472">Membrane</keyword>
<feature type="transmembrane region" description="Helical" evidence="1">
    <location>
        <begin position="622"/>
        <end position="645"/>
    </location>
</feature>
<feature type="transmembrane region" description="Helical" evidence="1">
    <location>
        <begin position="211"/>
        <end position="237"/>
    </location>
</feature>
<feature type="transmembrane region" description="Helical" evidence="1">
    <location>
        <begin position="249"/>
        <end position="269"/>
    </location>
</feature>
<dbReference type="EMBL" id="JAPFFF010000004">
    <property type="protein sequence ID" value="KAK8891089.1"/>
    <property type="molecule type" value="Genomic_DNA"/>
</dbReference>
<feature type="transmembrane region" description="Helical" evidence="1">
    <location>
        <begin position="110"/>
        <end position="131"/>
    </location>
</feature>
<evidence type="ECO:0000313" key="2">
    <source>
        <dbReference type="EMBL" id="KAK8891089.1"/>
    </source>
</evidence>
<keyword evidence="1" id="KW-0812">Transmembrane</keyword>
<protein>
    <recommendedName>
        <fullName evidence="4">PAS domain-containing protein</fullName>
    </recommendedName>
</protein>
<accession>A0ABR2KIX5</accession>
<feature type="transmembrane region" description="Helical" evidence="1">
    <location>
        <begin position="276"/>
        <end position="298"/>
    </location>
</feature>
<feature type="transmembrane region" description="Helical" evidence="1">
    <location>
        <begin position="818"/>
        <end position="840"/>
    </location>
</feature>
<feature type="transmembrane region" description="Helical" evidence="1">
    <location>
        <begin position="876"/>
        <end position="900"/>
    </location>
</feature>
<evidence type="ECO:0000256" key="1">
    <source>
        <dbReference type="SAM" id="Phobius"/>
    </source>
</evidence>
<evidence type="ECO:0000313" key="3">
    <source>
        <dbReference type="Proteomes" id="UP001470230"/>
    </source>
</evidence>
<reference evidence="2 3" key="1">
    <citation type="submission" date="2024-04" db="EMBL/GenBank/DDBJ databases">
        <title>Tritrichomonas musculus Genome.</title>
        <authorList>
            <person name="Alves-Ferreira E."/>
            <person name="Grigg M."/>
            <person name="Lorenzi H."/>
            <person name="Galac M."/>
        </authorList>
    </citation>
    <scope>NUCLEOTIDE SEQUENCE [LARGE SCALE GENOMIC DNA]</scope>
    <source>
        <strain evidence="2 3">EAF2021</strain>
    </source>
</reference>
<name>A0ABR2KIX5_9EUKA</name>
<keyword evidence="3" id="KW-1185">Reference proteome</keyword>
<organism evidence="2 3">
    <name type="scientific">Tritrichomonas musculus</name>
    <dbReference type="NCBI Taxonomy" id="1915356"/>
    <lineage>
        <taxon>Eukaryota</taxon>
        <taxon>Metamonada</taxon>
        <taxon>Parabasalia</taxon>
        <taxon>Tritrichomonadida</taxon>
        <taxon>Tritrichomonadidae</taxon>
        <taxon>Tritrichomonas</taxon>
    </lineage>
</organism>
<dbReference type="Proteomes" id="UP001470230">
    <property type="component" value="Unassembled WGS sequence"/>
</dbReference>
<feature type="transmembrane region" description="Helical" evidence="1">
    <location>
        <begin position="310"/>
        <end position="332"/>
    </location>
</feature>
<keyword evidence="1" id="KW-1133">Transmembrane helix</keyword>